<dbReference type="Proteomes" id="UP000293519">
    <property type="component" value="Unassembled WGS sequence"/>
</dbReference>
<dbReference type="Pfam" id="PF06738">
    <property type="entry name" value="ThrE"/>
    <property type="match status" value="1"/>
</dbReference>
<feature type="domain" description="Threonine/serine exporter-like N-terminal" evidence="8">
    <location>
        <begin position="58"/>
        <end position="308"/>
    </location>
</feature>
<evidence type="ECO:0000256" key="3">
    <source>
        <dbReference type="ARBA" id="ARBA00022692"/>
    </source>
</evidence>
<organism evidence="10 11">
    <name type="scientific">Microcella putealis</name>
    <dbReference type="NCBI Taxonomy" id="337005"/>
    <lineage>
        <taxon>Bacteria</taxon>
        <taxon>Bacillati</taxon>
        <taxon>Actinomycetota</taxon>
        <taxon>Actinomycetes</taxon>
        <taxon>Micrococcales</taxon>
        <taxon>Microbacteriaceae</taxon>
        <taxon>Microcella</taxon>
    </lineage>
</organism>
<evidence type="ECO:0000256" key="1">
    <source>
        <dbReference type="ARBA" id="ARBA00004651"/>
    </source>
</evidence>
<keyword evidence="2" id="KW-1003">Cell membrane</keyword>
<comment type="caution">
    <text evidence="10">The sequence shown here is derived from an EMBL/GenBank/DDBJ whole genome shotgun (WGS) entry which is preliminary data.</text>
</comment>
<dbReference type="EMBL" id="SGWW01000002">
    <property type="protein sequence ID" value="RZS57742.1"/>
    <property type="molecule type" value="Genomic_DNA"/>
</dbReference>
<keyword evidence="5 7" id="KW-0472">Membrane</keyword>
<feature type="transmembrane region" description="Helical" evidence="7">
    <location>
        <begin position="326"/>
        <end position="345"/>
    </location>
</feature>
<evidence type="ECO:0000313" key="10">
    <source>
        <dbReference type="EMBL" id="RZS57742.1"/>
    </source>
</evidence>
<evidence type="ECO:0000256" key="6">
    <source>
        <dbReference type="ARBA" id="ARBA00034125"/>
    </source>
</evidence>
<dbReference type="InterPro" id="IPR010619">
    <property type="entry name" value="ThrE-like_N"/>
</dbReference>
<keyword evidence="4 7" id="KW-1133">Transmembrane helix</keyword>
<proteinExistence type="inferred from homology"/>
<protein>
    <submittedName>
        <fullName evidence="10">Uncharacterized membrane protein YjjP (DUF1212 family)</fullName>
    </submittedName>
</protein>
<feature type="transmembrane region" description="Helical" evidence="7">
    <location>
        <begin position="379"/>
        <end position="396"/>
    </location>
</feature>
<feature type="transmembrane region" description="Helical" evidence="7">
    <location>
        <begin position="291"/>
        <end position="314"/>
    </location>
</feature>
<feature type="transmembrane region" description="Helical" evidence="7">
    <location>
        <begin position="219"/>
        <end position="239"/>
    </location>
</feature>
<feature type="domain" description="Threonine/Serine exporter ThrE" evidence="9">
    <location>
        <begin position="334"/>
        <end position="457"/>
    </location>
</feature>
<dbReference type="GO" id="GO:0005886">
    <property type="term" value="C:plasma membrane"/>
    <property type="evidence" value="ECO:0007669"/>
    <property type="project" value="UniProtKB-SubCell"/>
</dbReference>
<dbReference type="RefSeq" id="WP_241969150.1">
    <property type="nucleotide sequence ID" value="NZ_SGWW01000002.1"/>
</dbReference>
<gene>
    <name evidence="10" type="ORF">EV141_1462</name>
</gene>
<evidence type="ECO:0000259" key="8">
    <source>
        <dbReference type="Pfam" id="PF06738"/>
    </source>
</evidence>
<dbReference type="PANTHER" id="PTHR34390:SF2">
    <property type="entry name" value="SUCCINATE TRANSPORTER SUBUNIT YJJP-RELATED"/>
    <property type="match status" value="1"/>
</dbReference>
<reference evidence="10 11" key="1">
    <citation type="journal article" date="2015" name="Stand. Genomic Sci.">
        <title>Genomic Encyclopedia of Bacterial and Archaeal Type Strains, Phase III: the genomes of soil and plant-associated and newly described type strains.</title>
        <authorList>
            <person name="Whitman W.B."/>
            <person name="Woyke T."/>
            <person name="Klenk H.P."/>
            <person name="Zhou Y."/>
            <person name="Lilburn T.G."/>
            <person name="Beck B.J."/>
            <person name="De Vos P."/>
            <person name="Vandamme P."/>
            <person name="Eisen J.A."/>
            <person name="Garrity G."/>
            <person name="Hugenholtz P."/>
            <person name="Kyrpides N.C."/>
        </authorList>
    </citation>
    <scope>NUCLEOTIDE SEQUENCE [LARGE SCALE GENOMIC DNA]</scope>
    <source>
        <strain evidence="10 11">CV2</strain>
    </source>
</reference>
<accession>A0A4Q7LU36</accession>
<keyword evidence="11" id="KW-1185">Reference proteome</keyword>
<dbReference type="GO" id="GO:0022857">
    <property type="term" value="F:transmembrane transporter activity"/>
    <property type="evidence" value="ECO:0007669"/>
    <property type="project" value="InterPro"/>
</dbReference>
<keyword evidence="3 7" id="KW-0812">Transmembrane</keyword>
<evidence type="ECO:0000256" key="5">
    <source>
        <dbReference type="ARBA" id="ARBA00023136"/>
    </source>
</evidence>
<evidence type="ECO:0000256" key="7">
    <source>
        <dbReference type="SAM" id="Phobius"/>
    </source>
</evidence>
<dbReference type="Pfam" id="PF12821">
    <property type="entry name" value="ThrE_2"/>
    <property type="match status" value="1"/>
</dbReference>
<evidence type="ECO:0000256" key="4">
    <source>
        <dbReference type="ARBA" id="ARBA00022989"/>
    </source>
</evidence>
<evidence type="ECO:0000256" key="2">
    <source>
        <dbReference type="ARBA" id="ARBA00022475"/>
    </source>
</evidence>
<feature type="transmembrane region" description="Helical" evidence="7">
    <location>
        <begin position="352"/>
        <end position="373"/>
    </location>
</feature>
<comment type="similarity">
    <text evidence="6">Belongs to the ThrE exporter (TC 2.A.79) family.</text>
</comment>
<dbReference type="GO" id="GO:0015744">
    <property type="term" value="P:succinate transport"/>
    <property type="evidence" value="ECO:0007669"/>
    <property type="project" value="TreeGrafter"/>
</dbReference>
<name>A0A4Q7LU36_9MICO</name>
<evidence type="ECO:0000313" key="11">
    <source>
        <dbReference type="Proteomes" id="UP000293519"/>
    </source>
</evidence>
<feature type="transmembrane region" description="Helical" evidence="7">
    <location>
        <begin position="408"/>
        <end position="428"/>
    </location>
</feature>
<dbReference type="InterPro" id="IPR024528">
    <property type="entry name" value="ThrE_2"/>
</dbReference>
<comment type="subcellular location">
    <subcellularLocation>
        <location evidence="1">Cell membrane</location>
        <topology evidence="1">Multi-pass membrane protein</topology>
    </subcellularLocation>
</comment>
<dbReference type="PANTHER" id="PTHR34390">
    <property type="entry name" value="UPF0442 PROTEIN YJJB-RELATED"/>
    <property type="match status" value="1"/>
</dbReference>
<evidence type="ECO:0000259" key="9">
    <source>
        <dbReference type="Pfam" id="PF12821"/>
    </source>
</evidence>
<dbReference type="AlphaFoldDB" id="A0A4Q7LU36"/>
<feature type="transmembrane region" description="Helical" evidence="7">
    <location>
        <begin position="440"/>
        <end position="462"/>
    </location>
</feature>
<feature type="transmembrane region" description="Helical" evidence="7">
    <location>
        <begin position="251"/>
        <end position="270"/>
    </location>
</feature>
<feature type="transmembrane region" description="Helical" evidence="7">
    <location>
        <begin position="178"/>
        <end position="207"/>
    </location>
</feature>
<sequence length="483" mass="50176">MDERGKSSDSADQPRRKNRSILKIADGVLRGTAAPTQVLSVAGTEGQQSQRHVRLVTDLCLRVGESMLATGASAADVVAMVLRLSSAYGVDGMHVDITFTSITVSVHRGMNEDPMSVMRIVQVRTTDYTRLQNVYLLIEEIIEGGGQLTVEQARQRLTTILTSPHPYRRWVVTLGKAILTGGVVVLFDVGLVLALVAAVAAVVSDLITRQLGKWSVPGFFAQMTAAMATTCIAVVLFWLRSVGIEVPGSEAPTVIVIAGIVMLLSGLGLTSAARDAIDGYYVTATARGTEVFMLTLGLAVGISAVLGIALRLGIPVDIATSLGDGIGLVSGVAGAALIGCGFALTSYVRLRLVPLMAAATAAVMALFLLVSPYVAQPGLAPGIAAVAAGVIGYLTYRWLKVPEGATTTAAIIGLIPGLAVYRALYVLVDSSAGVLEALPAAVDALATGIGLAAGTAIGVFLARRIFGLDRQAMIAARRARGAR</sequence>
<dbReference type="InterPro" id="IPR050539">
    <property type="entry name" value="ThrE_Dicarb/AminoAcid_Exp"/>
</dbReference>